<evidence type="ECO:0000256" key="8">
    <source>
        <dbReference type="SAM" id="Coils"/>
    </source>
</evidence>
<proteinExistence type="predicted"/>
<dbReference type="InterPro" id="IPR032828">
    <property type="entry name" value="PolyA_RNA-bd"/>
</dbReference>
<evidence type="ECO:0000256" key="5">
    <source>
        <dbReference type="ARBA" id="ARBA00022723"/>
    </source>
</evidence>
<gene>
    <name evidence="10" type="ORF">MLIT_41980</name>
</gene>
<dbReference type="NCBIfam" id="TIGR02692">
    <property type="entry name" value="tRNA_CCA_actino"/>
    <property type="match status" value="1"/>
</dbReference>
<comment type="cofactor">
    <cofactor evidence="1">
        <name>Mg(2+)</name>
        <dbReference type="ChEBI" id="CHEBI:18420"/>
    </cofactor>
</comment>
<dbReference type="EMBL" id="AP022586">
    <property type="protein sequence ID" value="BBY18606.1"/>
    <property type="molecule type" value="Genomic_DNA"/>
</dbReference>
<evidence type="ECO:0000256" key="2">
    <source>
        <dbReference type="ARBA" id="ARBA00022679"/>
    </source>
</evidence>
<dbReference type="RefSeq" id="WP_134058815.1">
    <property type="nucleotide sequence ID" value="NZ_AP022586.1"/>
</dbReference>
<evidence type="ECO:0000256" key="3">
    <source>
        <dbReference type="ARBA" id="ARBA00022694"/>
    </source>
</evidence>
<dbReference type="SMART" id="SM00471">
    <property type="entry name" value="HDc"/>
    <property type="match status" value="1"/>
</dbReference>
<dbReference type="GO" id="GO:0000049">
    <property type="term" value="F:tRNA binding"/>
    <property type="evidence" value="ECO:0007669"/>
    <property type="project" value="TreeGrafter"/>
</dbReference>
<protein>
    <submittedName>
        <fullName evidence="10">CCA tRNA nucleotidyltransferase</fullName>
    </submittedName>
</protein>
<accession>A0AAD1IPB3</accession>
<evidence type="ECO:0000313" key="10">
    <source>
        <dbReference type="EMBL" id="BBY18606.1"/>
    </source>
</evidence>
<dbReference type="NCBIfam" id="TIGR00277">
    <property type="entry name" value="HDIG"/>
    <property type="match status" value="1"/>
</dbReference>
<keyword evidence="5" id="KW-0479">Metal-binding</keyword>
<dbReference type="Pfam" id="PF01966">
    <property type="entry name" value="HD"/>
    <property type="match status" value="1"/>
</dbReference>
<keyword evidence="6" id="KW-0547">Nucleotide-binding</keyword>
<dbReference type="GO" id="GO:0016779">
    <property type="term" value="F:nucleotidyltransferase activity"/>
    <property type="evidence" value="ECO:0007669"/>
    <property type="project" value="UniProtKB-KW"/>
</dbReference>
<dbReference type="GO" id="GO:0000166">
    <property type="term" value="F:nucleotide binding"/>
    <property type="evidence" value="ECO:0007669"/>
    <property type="project" value="UniProtKB-KW"/>
</dbReference>
<organism evidence="10 11">
    <name type="scientific">Mycolicibacterium litorale</name>
    <dbReference type="NCBI Taxonomy" id="758802"/>
    <lineage>
        <taxon>Bacteria</taxon>
        <taxon>Bacillati</taxon>
        <taxon>Actinomycetota</taxon>
        <taxon>Actinomycetes</taxon>
        <taxon>Mycobacteriales</taxon>
        <taxon>Mycobacteriaceae</taxon>
        <taxon>Mycolicibacterium</taxon>
    </lineage>
</organism>
<dbReference type="Gene3D" id="1.10.3090.10">
    <property type="entry name" value="cca-adding enzyme, domain 2"/>
    <property type="match status" value="1"/>
</dbReference>
<dbReference type="SUPFAM" id="SSF81891">
    <property type="entry name" value="Poly A polymerase C-terminal region-like"/>
    <property type="match status" value="1"/>
</dbReference>
<evidence type="ECO:0000259" key="9">
    <source>
        <dbReference type="SMART" id="SM00471"/>
    </source>
</evidence>
<sequence>MSDHDHDAGADAELLARAAVALNRDGDLLRDIGAVFAAAGHQLYLVGGSVRDALLGRPSPDLDFTTDARPEQMQAFLRPWADALWDTGIEFGTIGVGKRDHRLEITTFRADSYDQVSRNPQVRYGDRLEDDLVRRDFTVNAMAVAITADGLGAFHDPLGGLAALRARTLDTPSAPEVSFGDDPLRMLRAARFTSQLQFQVAPRVLAAMTAMAAQLSRITVERVAVELDKLLLGADPVVGIDLMVQTGLGDVVLPEVGGMRMAIDEHHQHKDVYWHSLTVLRQAIDLEDDGPDLVLRWAALLHDIGKPATRRHEPDGGVSFHHHEVVGAKMVRKRMRALKYSKQMVEDVSQLVFLHLRFHGYGDGKWTDSAVRRYVTDAGPLLSRLHKLVRADCTTRNKRRAARLQANYDDLERRITELAAQEDLQRVRPDLDGNEIMTLLGIPAGPQVGEAWRYLKELRLDRGPMSHDEAVDELMKWWNAKQ</sequence>
<dbReference type="Proteomes" id="UP000466607">
    <property type="component" value="Chromosome"/>
</dbReference>
<dbReference type="InterPro" id="IPR043519">
    <property type="entry name" value="NT_sf"/>
</dbReference>
<dbReference type="Gene3D" id="3.30.460.10">
    <property type="entry name" value="Beta Polymerase, domain 2"/>
    <property type="match status" value="1"/>
</dbReference>
<evidence type="ECO:0000256" key="4">
    <source>
        <dbReference type="ARBA" id="ARBA00022695"/>
    </source>
</evidence>
<dbReference type="CDD" id="cd00077">
    <property type="entry name" value="HDc"/>
    <property type="match status" value="1"/>
</dbReference>
<keyword evidence="7" id="KW-0460">Magnesium</keyword>
<dbReference type="InterPro" id="IPR014065">
    <property type="entry name" value="tRNA_adenylyltransferase"/>
</dbReference>
<dbReference type="InterPro" id="IPR006675">
    <property type="entry name" value="HDIG_dom"/>
</dbReference>
<keyword evidence="3" id="KW-0819">tRNA processing</keyword>
<evidence type="ECO:0000256" key="1">
    <source>
        <dbReference type="ARBA" id="ARBA00001946"/>
    </source>
</evidence>
<dbReference type="Pfam" id="PF01743">
    <property type="entry name" value="PolyA_pol"/>
    <property type="match status" value="1"/>
</dbReference>
<name>A0AAD1IPB3_9MYCO</name>
<dbReference type="Pfam" id="PF12627">
    <property type="entry name" value="PolyA_pol_RNAbd"/>
    <property type="match status" value="1"/>
</dbReference>
<feature type="coiled-coil region" evidence="8">
    <location>
        <begin position="394"/>
        <end position="421"/>
    </location>
</feature>
<keyword evidence="8" id="KW-0175">Coiled coil</keyword>
<keyword evidence="4" id="KW-0548">Nucleotidyltransferase</keyword>
<evidence type="ECO:0000256" key="7">
    <source>
        <dbReference type="ARBA" id="ARBA00022842"/>
    </source>
</evidence>
<dbReference type="GO" id="GO:0008033">
    <property type="term" value="P:tRNA processing"/>
    <property type="evidence" value="ECO:0007669"/>
    <property type="project" value="UniProtKB-KW"/>
</dbReference>
<keyword evidence="2" id="KW-0808">Transferase</keyword>
<feature type="domain" description="HD/PDEase" evidence="9">
    <location>
        <begin position="268"/>
        <end position="404"/>
    </location>
</feature>
<dbReference type="PANTHER" id="PTHR46173:SF1">
    <property type="entry name" value="CCA TRNA NUCLEOTIDYLTRANSFERASE 1, MITOCHONDRIAL"/>
    <property type="match status" value="1"/>
</dbReference>
<dbReference type="InterPro" id="IPR050264">
    <property type="entry name" value="Bact_CCA-adding_enz_type3_sf"/>
</dbReference>
<keyword evidence="11" id="KW-1185">Reference proteome</keyword>
<evidence type="ECO:0000256" key="6">
    <source>
        <dbReference type="ARBA" id="ARBA00022741"/>
    </source>
</evidence>
<reference evidence="10 11" key="1">
    <citation type="journal article" date="2019" name="Emerg. Microbes Infect.">
        <title>Comprehensive subspecies identification of 175 nontuberculous mycobacteria species based on 7547 genomic profiles.</title>
        <authorList>
            <person name="Matsumoto Y."/>
            <person name="Kinjo T."/>
            <person name="Motooka D."/>
            <person name="Nabeya D."/>
            <person name="Jung N."/>
            <person name="Uechi K."/>
            <person name="Horii T."/>
            <person name="Iida T."/>
            <person name="Fujita J."/>
            <person name="Nakamura S."/>
        </authorList>
    </citation>
    <scope>NUCLEOTIDE SEQUENCE [LARGE SCALE GENOMIC DNA]</scope>
    <source>
        <strain evidence="10 11">JCM 17423</strain>
    </source>
</reference>
<dbReference type="CDD" id="cd05398">
    <property type="entry name" value="NT_ClassII-CCAase"/>
    <property type="match status" value="1"/>
</dbReference>
<dbReference type="FunFam" id="1.10.3090.10:FF:000002">
    <property type="entry name" value="CCA tRNA nucleotidyltransferase"/>
    <property type="match status" value="1"/>
</dbReference>
<dbReference type="InterPro" id="IPR002646">
    <property type="entry name" value="PolA_pol_head_dom"/>
</dbReference>
<dbReference type="AlphaFoldDB" id="A0AAD1IPB3"/>
<dbReference type="GO" id="GO:0046872">
    <property type="term" value="F:metal ion binding"/>
    <property type="evidence" value="ECO:0007669"/>
    <property type="project" value="UniProtKB-KW"/>
</dbReference>
<dbReference type="InterPro" id="IPR003607">
    <property type="entry name" value="HD/PDEase_dom"/>
</dbReference>
<dbReference type="PANTHER" id="PTHR46173">
    <property type="entry name" value="CCA TRNA NUCLEOTIDYLTRANSFERASE 1, MITOCHONDRIAL"/>
    <property type="match status" value="1"/>
</dbReference>
<dbReference type="InterPro" id="IPR006674">
    <property type="entry name" value="HD_domain"/>
</dbReference>
<evidence type="ECO:0000313" key="11">
    <source>
        <dbReference type="Proteomes" id="UP000466607"/>
    </source>
</evidence>
<dbReference type="SUPFAM" id="SSF81301">
    <property type="entry name" value="Nucleotidyltransferase"/>
    <property type="match status" value="1"/>
</dbReference>